<dbReference type="Proteomes" id="UP000739538">
    <property type="component" value="Unassembled WGS sequence"/>
</dbReference>
<dbReference type="SUPFAM" id="SSF53474">
    <property type="entry name" value="alpha/beta-Hydrolases"/>
    <property type="match status" value="1"/>
</dbReference>
<dbReference type="GO" id="GO:0006508">
    <property type="term" value="P:proteolysis"/>
    <property type="evidence" value="ECO:0007669"/>
    <property type="project" value="InterPro"/>
</dbReference>
<name>A0A956SC13_UNCEI</name>
<dbReference type="PANTHER" id="PTHR42776">
    <property type="entry name" value="SERINE PEPTIDASE S9 FAMILY MEMBER"/>
    <property type="match status" value="1"/>
</dbReference>
<sequence length="692" mass="77645">MARTKTTRSRSSKKQTPRRPRSAKRRLIAPEDITRIRFLSEPMIAPQGDLTLFVEKTVGEKNDYQTRIWAVDVDEPGEPRPFTTGPKDSHPRWSPDGERIAFLRTSDAGTQIHVLPRSGGEAHQVTCLPEGSVRGFQWSPDGSKFALAFRETAEDRTKAAAKEREAAGASTPPWVIEHPWYREDGDGYFGAQRFALYVVDAETGVSEKLYEDPLGDFSFAWSPDGREVAVTSNRHRRAFFEPWHTSIYRVDVRSKKVREFRGLPPGPKTGITWSPDGKTLAYASREGTDDVYGTENLELWTYDIDRTRARSLTGGTDYCLLSIALTDTSAAVFGPTLRWAPDSKHIYLLLGWHGESHVAKIARRGGNIEFLTSGKVTHTIGNVVSTEKGDCLGLLHGSATQLDEVEVGEFDRYGRFGTRRLTNRNAPFLKEVLVAKPQSHWVRSADGNRVQVWSLFPPHRAKRGKFPAVLEIHGGPHAMYSVGFFHEFQMLAAAGYAVFYSNPRGSKGYGREHCAAIRGSWGGADWADIQAVTEFMKEHANVDPKRMGVMGGSYGGYMTNWVIGHTRDFAGAITDRCVSNLVSMGGNSDYPQVPDTYWPGNHWDQIDAIWEQSPIRYLGKCKTPTLIIHSEGDLRCNVEQAEQVYSVLSLRGVPTRFVRYPRETSHGMSRGGPPDMRVHRLKEILAWWEAWL</sequence>
<feature type="region of interest" description="Disordered" evidence="3">
    <location>
        <begin position="75"/>
        <end position="94"/>
    </location>
</feature>
<evidence type="ECO:0000256" key="3">
    <source>
        <dbReference type="SAM" id="MobiDB-lite"/>
    </source>
</evidence>
<evidence type="ECO:0000256" key="1">
    <source>
        <dbReference type="ARBA" id="ARBA00022801"/>
    </source>
</evidence>
<evidence type="ECO:0000313" key="6">
    <source>
        <dbReference type="Proteomes" id="UP000739538"/>
    </source>
</evidence>
<keyword evidence="1" id="KW-0378">Hydrolase</keyword>
<keyword evidence="2" id="KW-0720">Serine protease</keyword>
<dbReference type="InterPro" id="IPR001375">
    <property type="entry name" value="Peptidase_S9_cat"/>
</dbReference>
<dbReference type="SUPFAM" id="SSF82171">
    <property type="entry name" value="DPP6 N-terminal domain-like"/>
    <property type="match status" value="1"/>
</dbReference>
<dbReference type="InterPro" id="IPR011659">
    <property type="entry name" value="WD40"/>
</dbReference>
<dbReference type="EMBL" id="JAGQHS010000011">
    <property type="protein sequence ID" value="MCA9754895.1"/>
    <property type="molecule type" value="Genomic_DNA"/>
</dbReference>
<dbReference type="Pfam" id="PF00326">
    <property type="entry name" value="Peptidase_S9"/>
    <property type="match status" value="1"/>
</dbReference>
<protein>
    <submittedName>
        <fullName evidence="5">S9 family peptidase</fullName>
    </submittedName>
</protein>
<dbReference type="PANTHER" id="PTHR42776:SF27">
    <property type="entry name" value="DIPEPTIDYL PEPTIDASE FAMILY MEMBER 6"/>
    <property type="match status" value="1"/>
</dbReference>
<evidence type="ECO:0000259" key="4">
    <source>
        <dbReference type="Pfam" id="PF00326"/>
    </source>
</evidence>
<dbReference type="Gene3D" id="3.40.50.1820">
    <property type="entry name" value="alpha/beta hydrolase"/>
    <property type="match status" value="1"/>
</dbReference>
<comment type="caution">
    <text evidence="5">The sequence shown here is derived from an EMBL/GenBank/DDBJ whole genome shotgun (WGS) entry which is preliminary data.</text>
</comment>
<proteinExistence type="predicted"/>
<dbReference type="InterPro" id="IPR029058">
    <property type="entry name" value="AB_hydrolase_fold"/>
</dbReference>
<reference evidence="5" key="2">
    <citation type="journal article" date="2021" name="Microbiome">
        <title>Successional dynamics and alternative stable states in a saline activated sludge microbial community over 9 years.</title>
        <authorList>
            <person name="Wang Y."/>
            <person name="Ye J."/>
            <person name="Ju F."/>
            <person name="Liu L."/>
            <person name="Boyd J.A."/>
            <person name="Deng Y."/>
            <person name="Parks D.H."/>
            <person name="Jiang X."/>
            <person name="Yin X."/>
            <person name="Woodcroft B.J."/>
            <person name="Tyson G.W."/>
            <person name="Hugenholtz P."/>
            <person name="Polz M.F."/>
            <person name="Zhang T."/>
        </authorList>
    </citation>
    <scope>NUCLEOTIDE SEQUENCE</scope>
    <source>
        <strain evidence="5">HKST-UBA02</strain>
    </source>
</reference>
<dbReference type="Pfam" id="PF07676">
    <property type="entry name" value="PD40"/>
    <property type="match status" value="3"/>
</dbReference>
<dbReference type="InterPro" id="IPR011042">
    <property type="entry name" value="6-blade_b-propeller_TolB-like"/>
</dbReference>
<dbReference type="AlphaFoldDB" id="A0A956SC13"/>
<gene>
    <name evidence="5" type="ORF">KDA27_03765</name>
</gene>
<dbReference type="GO" id="GO:0004252">
    <property type="term" value="F:serine-type endopeptidase activity"/>
    <property type="evidence" value="ECO:0007669"/>
    <property type="project" value="TreeGrafter"/>
</dbReference>
<reference evidence="5" key="1">
    <citation type="submission" date="2020-04" db="EMBL/GenBank/DDBJ databases">
        <authorList>
            <person name="Zhang T."/>
        </authorList>
    </citation>
    <scope>NUCLEOTIDE SEQUENCE</scope>
    <source>
        <strain evidence="5">HKST-UBA02</strain>
    </source>
</reference>
<dbReference type="Gene3D" id="2.120.10.30">
    <property type="entry name" value="TolB, C-terminal domain"/>
    <property type="match status" value="2"/>
</dbReference>
<evidence type="ECO:0000256" key="2">
    <source>
        <dbReference type="ARBA" id="ARBA00022825"/>
    </source>
</evidence>
<feature type="region of interest" description="Disordered" evidence="3">
    <location>
        <begin position="1"/>
        <end position="27"/>
    </location>
</feature>
<accession>A0A956SC13</accession>
<feature type="domain" description="Peptidase S9 prolyl oligopeptidase catalytic" evidence="4">
    <location>
        <begin position="484"/>
        <end position="692"/>
    </location>
</feature>
<organism evidence="5 6">
    <name type="scientific">Eiseniibacteriota bacterium</name>
    <dbReference type="NCBI Taxonomy" id="2212470"/>
    <lineage>
        <taxon>Bacteria</taxon>
        <taxon>Candidatus Eiseniibacteriota</taxon>
    </lineage>
</organism>
<evidence type="ECO:0000313" key="5">
    <source>
        <dbReference type="EMBL" id="MCA9754895.1"/>
    </source>
</evidence>
<keyword evidence="2" id="KW-0645">Protease</keyword>